<dbReference type="PANTHER" id="PTHR14740:SF3">
    <property type="entry name" value="CASPASE ACTIVITY AND APOPTOSIS INHIBITOR 1"/>
    <property type="match status" value="1"/>
</dbReference>
<feature type="region of interest" description="Disordered" evidence="1">
    <location>
        <begin position="125"/>
        <end position="253"/>
    </location>
</feature>
<reference evidence="2 3" key="1">
    <citation type="submission" date="2024-11" db="EMBL/GenBank/DDBJ databases">
        <title>Chromosome-level genome assembly of the freshwater bivalve Anodonta woodiana.</title>
        <authorList>
            <person name="Chen X."/>
        </authorList>
    </citation>
    <scope>NUCLEOTIDE SEQUENCE [LARGE SCALE GENOMIC DNA]</scope>
    <source>
        <strain evidence="2">MN2024</strain>
        <tissue evidence="2">Gills</tissue>
    </source>
</reference>
<feature type="region of interest" description="Disordered" evidence="1">
    <location>
        <begin position="1"/>
        <end position="65"/>
    </location>
</feature>
<keyword evidence="3" id="KW-1185">Reference proteome</keyword>
<dbReference type="PANTHER" id="PTHR14740">
    <property type="entry name" value="CASPASE ACTIVITY AND APOPTOSIS INHIBITOR 1"/>
    <property type="match status" value="1"/>
</dbReference>
<evidence type="ECO:0000313" key="3">
    <source>
        <dbReference type="Proteomes" id="UP001634394"/>
    </source>
</evidence>
<proteinExistence type="predicted"/>
<organism evidence="2 3">
    <name type="scientific">Sinanodonta woodiana</name>
    <name type="common">Chinese pond mussel</name>
    <name type="synonym">Anodonta woodiana</name>
    <dbReference type="NCBI Taxonomy" id="1069815"/>
    <lineage>
        <taxon>Eukaryota</taxon>
        <taxon>Metazoa</taxon>
        <taxon>Spiralia</taxon>
        <taxon>Lophotrochozoa</taxon>
        <taxon>Mollusca</taxon>
        <taxon>Bivalvia</taxon>
        <taxon>Autobranchia</taxon>
        <taxon>Heteroconchia</taxon>
        <taxon>Palaeoheterodonta</taxon>
        <taxon>Unionida</taxon>
        <taxon>Unionoidea</taxon>
        <taxon>Unionidae</taxon>
        <taxon>Unioninae</taxon>
        <taxon>Sinanodonta</taxon>
    </lineage>
</organism>
<dbReference type="AlphaFoldDB" id="A0ABD3W668"/>
<name>A0ABD3W668_SINWO</name>
<sequence length="307" mass="34205">MSAAKMLADSTQADLSSAEEAGTVKRKKSSEKKKAKKRKFTVKKALKKKGSGNEESDDSDLDLQKDIKPIGAYMKDRGKMLEQMLHSIRGTSLQRALPDILKDIPFEDLKKRCMEQLEIMSKKRIHRILAGDDPSEISSSGTEDETSDEEQNKITAQEPQVDSTSFQLSSNTEPKREEKAVGHSPLIASYEEQHQDEEQGGNKDVSVTPGYANSENEGLFCAEEEEEGEIIEEKGDNSEHEGQDWEAENEGEVSISSKLCEELKQTAKLAVPRSIAPVLTQNQMELLELEMRARAIRSMLGSKLDES</sequence>
<dbReference type="Proteomes" id="UP001634394">
    <property type="component" value="Unassembled WGS sequence"/>
</dbReference>
<comment type="caution">
    <text evidence="2">The sequence shown here is derived from an EMBL/GenBank/DDBJ whole genome shotgun (WGS) entry which is preliminary data.</text>
</comment>
<dbReference type="EMBL" id="JBJQND010000008">
    <property type="protein sequence ID" value="KAL3868713.1"/>
    <property type="molecule type" value="Genomic_DNA"/>
</dbReference>
<feature type="compositionally biased region" description="Basic residues" evidence="1">
    <location>
        <begin position="24"/>
        <end position="50"/>
    </location>
</feature>
<feature type="compositionally biased region" description="Basic and acidic residues" evidence="1">
    <location>
        <begin position="231"/>
        <end position="243"/>
    </location>
</feature>
<feature type="compositionally biased region" description="Polar residues" evidence="1">
    <location>
        <begin position="153"/>
        <end position="172"/>
    </location>
</feature>
<evidence type="ECO:0000256" key="1">
    <source>
        <dbReference type="SAM" id="MobiDB-lite"/>
    </source>
</evidence>
<dbReference type="Pfam" id="PF15335">
    <property type="entry name" value="CAAP1"/>
    <property type="match status" value="1"/>
</dbReference>
<evidence type="ECO:0000313" key="2">
    <source>
        <dbReference type="EMBL" id="KAL3868713.1"/>
    </source>
</evidence>
<gene>
    <name evidence="2" type="ORF">ACJMK2_041486</name>
</gene>
<protein>
    <recommendedName>
        <fullName evidence="4">Caspase activity and apoptosis inhibitor 1</fullName>
    </recommendedName>
</protein>
<dbReference type="InterPro" id="IPR038991">
    <property type="entry name" value="CAAP1"/>
</dbReference>
<feature type="compositionally biased region" description="Basic and acidic residues" evidence="1">
    <location>
        <begin position="191"/>
        <end position="201"/>
    </location>
</feature>
<accession>A0ABD3W668</accession>
<evidence type="ECO:0008006" key="4">
    <source>
        <dbReference type="Google" id="ProtNLM"/>
    </source>
</evidence>